<feature type="region of interest" description="Disordered" evidence="1">
    <location>
        <begin position="894"/>
        <end position="932"/>
    </location>
</feature>
<feature type="compositionally biased region" description="Basic and acidic residues" evidence="1">
    <location>
        <begin position="455"/>
        <end position="470"/>
    </location>
</feature>
<protein>
    <submittedName>
        <fullName evidence="2">Uncharacterized protein</fullName>
    </submittedName>
</protein>
<feature type="region of interest" description="Disordered" evidence="1">
    <location>
        <begin position="1"/>
        <end position="272"/>
    </location>
</feature>
<feature type="compositionally biased region" description="Polar residues" evidence="1">
    <location>
        <begin position="1"/>
        <end position="10"/>
    </location>
</feature>
<feature type="compositionally biased region" description="Polar residues" evidence="1">
    <location>
        <begin position="503"/>
        <end position="512"/>
    </location>
</feature>
<feature type="compositionally biased region" description="Basic and acidic residues" evidence="1">
    <location>
        <begin position="151"/>
        <end position="173"/>
    </location>
</feature>
<feature type="compositionally biased region" description="Low complexity" evidence="1">
    <location>
        <begin position="401"/>
        <end position="414"/>
    </location>
</feature>
<feature type="compositionally biased region" description="Basic and acidic residues" evidence="1">
    <location>
        <begin position="906"/>
        <end position="932"/>
    </location>
</feature>
<feature type="compositionally biased region" description="Basic and acidic residues" evidence="1">
    <location>
        <begin position="46"/>
        <end position="58"/>
    </location>
</feature>
<feature type="region of interest" description="Disordered" evidence="1">
    <location>
        <begin position="790"/>
        <end position="810"/>
    </location>
</feature>
<accession>A0AA35LZ77</accession>
<dbReference type="Proteomes" id="UP001160390">
    <property type="component" value="Unassembled WGS sequence"/>
</dbReference>
<feature type="compositionally biased region" description="Basic residues" evidence="1">
    <location>
        <begin position="739"/>
        <end position="749"/>
    </location>
</feature>
<evidence type="ECO:0000313" key="3">
    <source>
        <dbReference type="Proteomes" id="UP001160390"/>
    </source>
</evidence>
<gene>
    <name evidence="2" type="ORF">CCHLO57077_00008074</name>
</gene>
<feature type="region of interest" description="Disordered" evidence="1">
    <location>
        <begin position="335"/>
        <end position="357"/>
    </location>
</feature>
<comment type="caution">
    <text evidence="2">The sequence shown here is derived from an EMBL/GenBank/DDBJ whole genome shotgun (WGS) entry which is preliminary data.</text>
</comment>
<dbReference type="AlphaFoldDB" id="A0AA35LZ77"/>
<feature type="compositionally biased region" description="Basic and acidic residues" evidence="1">
    <location>
        <begin position="712"/>
        <end position="729"/>
    </location>
</feature>
<feature type="region of interest" description="Disordered" evidence="1">
    <location>
        <begin position="381"/>
        <end position="758"/>
    </location>
</feature>
<feature type="compositionally biased region" description="Basic and acidic residues" evidence="1">
    <location>
        <begin position="588"/>
        <end position="616"/>
    </location>
</feature>
<sequence length="1130" mass="125413">MDQGANSHSSPRPGGRPTSKLVVKEEGRRPLFSSANVSQAESIVKNIEKKPTQPKDGARASTTPRSVQRTNSESLISRAGNSLPSPSGTRIPRSGSVGGSGGFSNRRPISLSEAYRLAEEEEVNTGKPGNDDMRAQPIDGSPSPAPRPWRASRDFDNARLRSLLEHDHLDTKGANRQIKTNEQAKKNKVPAANPPRGPNSANTETNGGGISLPDLVPGIEDIPLPSVEPAENVRAPASPEKSFAWQVDEDFTAGDLQVSDSPRLMTDRRPFENRLPFDENSLVDINSRTRVNNPGSKNTRLDEIRSREVKTGNHLPIGPRSTKSTNTKIDEIKAREAEVESQIPIPDRRLSSASKNTKLDEIRQRELDGLSKRRLAAARLEEIREKNSMSRQKSSEETRSQSDQQSDGPSSNDGSETKPDASEKRRARTTKEAPPKDTYGGGERISDTPVTVYKSRPERAGDQAQNKEDQPNQQNDTKKATKTTPLARRRADSKDVLSRLARATSSSPLLNTETKKAPSHRTSDKLSTSTGSLSTGRSSRNLLGAVAGRRKKASADGESKSSGRPTVEFAGLRRVRSTESSGSKRFSTHSETDPTDRIEAEMKLFAPHDTHSERGSVRAPSPASSDGHILKKEVVADEEMTPQKNNVDPLTMPTPRVTGAYVETPATVKVEKIQDPDPPREGALPQADDEQAKEAGRIGRASGTHTAGFRSRPRDTCSDPGVGEKEARTRARSASMPQKRARSHSRLRAPLKNSAQPPTVHDDILELLRTNKFDDSTLDELEAILENRPLPPRRMSLGNDLPPPIDSQDEDTFDLKMEAYLAEIEQKGHTEDLKNEEVDEDVDEGELAAYDRMSKSLQTGLQGIRTAKKGIERLEDSLRDGERFYTESQAKLAAVGDAEKHRSKHQERDHPQKHDRYQEQNRHQEQDHHQEVYDKHADSLSVAYVQLPIPRLYTVKPRFQLTVLGLFAMLVSLWYVAEAGMCAKYCIPDSCSTTPCVWSYDDPTFGKALPIKLDQWTTGGVGRVAFGNARQTVEDWLADMTDSFYGRNIEDIDVSKLSFEGRRAHRRRLRKKGLLNDEAKQVEKAATPEIRERWAAWRRERINRENARESRSMGYDQDEDDSMGGDQRIG</sequence>
<organism evidence="2 3">
    <name type="scientific">Clonostachys chloroleuca</name>
    <dbReference type="NCBI Taxonomy" id="1926264"/>
    <lineage>
        <taxon>Eukaryota</taxon>
        <taxon>Fungi</taxon>
        <taxon>Dikarya</taxon>
        <taxon>Ascomycota</taxon>
        <taxon>Pezizomycotina</taxon>
        <taxon>Sordariomycetes</taxon>
        <taxon>Hypocreomycetidae</taxon>
        <taxon>Hypocreales</taxon>
        <taxon>Bionectriaceae</taxon>
        <taxon>Clonostachys</taxon>
    </lineage>
</organism>
<keyword evidence="3" id="KW-1185">Reference proteome</keyword>
<reference evidence="2" key="1">
    <citation type="submission" date="2023-01" db="EMBL/GenBank/DDBJ databases">
        <authorList>
            <person name="Piombo E."/>
        </authorList>
    </citation>
    <scope>NUCLEOTIDE SEQUENCE</scope>
</reference>
<feature type="compositionally biased region" description="Basic and acidic residues" evidence="1">
    <location>
        <begin position="669"/>
        <end position="680"/>
    </location>
</feature>
<feature type="compositionally biased region" description="Basic and acidic residues" evidence="1">
    <location>
        <begin position="513"/>
        <end position="524"/>
    </location>
</feature>
<evidence type="ECO:0000313" key="2">
    <source>
        <dbReference type="EMBL" id="CAI6087405.1"/>
    </source>
</evidence>
<proteinExistence type="predicted"/>
<feature type="compositionally biased region" description="Basic and acidic residues" evidence="1">
    <location>
        <begin position="415"/>
        <end position="435"/>
    </location>
</feature>
<dbReference type="EMBL" id="CABFNP030000799">
    <property type="protein sequence ID" value="CAI6087405.1"/>
    <property type="molecule type" value="Genomic_DNA"/>
</dbReference>
<feature type="compositionally biased region" description="Polar residues" evidence="1">
    <location>
        <begin position="60"/>
        <end position="88"/>
    </location>
</feature>
<feature type="compositionally biased region" description="Basic and acidic residues" evidence="1">
    <location>
        <begin position="381"/>
        <end position="400"/>
    </location>
</feature>
<name>A0AA35LZ77_9HYPO</name>
<evidence type="ECO:0000256" key="1">
    <source>
        <dbReference type="SAM" id="MobiDB-lite"/>
    </source>
</evidence>
<feature type="compositionally biased region" description="Low complexity" evidence="1">
    <location>
        <begin position="526"/>
        <end position="544"/>
    </location>
</feature>
<feature type="region of interest" description="Disordered" evidence="1">
    <location>
        <begin position="1106"/>
        <end position="1130"/>
    </location>
</feature>